<dbReference type="Proteomes" id="UP000317648">
    <property type="component" value="Chromosome"/>
</dbReference>
<dbReference type="RefSeq" id="WP_145052838.1">
    <property type="nucleotide sequence ID" value="NZ_CP036433.1"/>
</dbReference>
<dbReference type="InterPro" id="IPR006311">
    <property type="entry name" value="TAT_signal"/>
</dbReference>
<evidence type="ECO:0000313" key="1">
    <source>
        <dbReference type="EMBL" id="QDU94432.1"/>
    </source>
</evidence>
<organism evidence="1 2">
    <name type="scientific">Lignipirellula cremea</name>
    <dbReference type="NCBI Taxonomy" id="2528010"/>
    <lineage>
        <taxon>Bacteria</taxon>
        <taxon>Pseudomonadati</taxon>
        <taxon>Planctomycetota</taxon>
        <taxon>Planctomycetia</taxon>
        <taxon>Pirellulales</taxon>
        <taxon>Pirellulaceae</taxon>
        <taxon>Lignipirellula</taxon>
    </lineage>
</organism>
<gene>
    <name evidence="1" type="ORF">Pla8534_22220</name>
</gene>
<proteinExistence type="predicted"/>
<dbReference type="Pfam" id="PF07586">
    <property type="entry name" value="HXXSHH"/>
    <property type="match status" value="1"/>
</dbReference>
<dbReference type="AlphaFoldDB" id="A0A518DRI0"/>
<dbReference type="KEGG" id="lcre:Pla8534_22220"/>
<dbReference type="EMBL" id="CP036433">
    <property type="protein sequence ID" value="QDU94432.1"/>
    <property type="molecule type" value="Genomic_DNA"/>
</dbReference>
<evidence type="ECO:0000313" key="2">
    <source>
        <dbReference type="Proteomes" id="UP000317648"/>
    </source>
</evidence>
<dbReference type="PROSITE" id="PS51318">
    <property type="entry name" value="TAT"/>
    <property type="match status" value="1"/>
</dbReference>
<reference evidence="1 2" key="1">
    <citation type="submission" date="2019-02" db="EMBL/GenBank/DDBJ databases">
        <title>Deep-cultivation of Planctomycetes and their phenomic and genomic characterization uncovers novel biology.</title>
        <authorList>
            <person name="Wiegand S."/>
            <person name="Jogler M."/>
            <person name="Boedeker C."/>
            <person name="Pinto D."/>
            <person name="Vollmers J."/>
            <person name="Rivas-Marin E."/>
            <person name="Kohn T."/>
            <person name="Peeters S.H."/>
            <person name="Heuer A."/>
            <person name="Rast P."/>
            <person name="Oberbeckmann S."/>
            <person name="Bunk B."/>
            <person name="Jeske O."/>
            <person name="Meyerdierks A."/>
            <person name="Storesund J.E."/>
            <person name="Kallscheuer N."/>
            <person name="Luecker S."/>
            <person name="Lage O.M."/>
            <person name="Pohl T."/>
            <person name="Merkel B.J."/>
            <person name="Hornburger P."/>
            <person name="Mueller R.-W."/>
            <person name="Bruemmer F."/>
            <person name="Labrenz M."/>
            <person name="Spormann A.M."/>
            <person name="Op den Camp H."/>
            <person name="Overmann J."/>
            <person name="Amann R."/>
            <person name="Jetten M.S.M."/>
            <person name="Mascher T."/>
            <person name="Medema M.H."/>
            <person name="Devos D.P."/>
            <person name="Kaster A.-K."/>
            <person name="Ovreas L."/>
            <person name="Rohde M."/>
            <person name="Galperin M.Y."/>
            <person name="Jogler C."/>
        </authorList>
    </citation>
    <scope>NUCLEOTIDE SEQUENCE [LARGE SCALE GENOMIC DNA]</scope>
    <source>
        <strain evidence="1 2">Pla85_3_4</strain>
    </source>
</reference>
<evidence type="ECO:0008006" key="3">
    <source>
        <dbReference type="Google" id="ProtNLM"/>
    </source>
</evidence>
<accession>A0A518DRI0</accession>
<dbReference type="InterPro" id="IPR011447">
    <property type="entry name" value="DUF1552"/>
</dbReference>
<sequence>MHAQLNRRQVLRAGAAVLALPWLESLARGQEAGPPQRIINVCTSFGLYGPSFFPKSAGREYESSEYLQVLGDLRDQFTVFSGISHPEIGGDHASEACFLTTAKHPTQPGFRNTVSMDVVASQHVAGATRFPLMTLSTQDGSPLSYTPTGAGIPALSRPSQIYANMFLAGGKNDVAKELDRLRRGRSMLDRMRERLAALSRTVSPYDQQQIADYTEAVRNLEKQLVAEEQWVHQPKPTVDYPQPNENYPSPFSDRSNSIGRARILMDLAKLAVQTDSTRVVSIFIKGMDEKPPIDGVSEGHHGLSHHGRNPEKIAQLKIIEKEKVTAFRDFLASLRDTREAGGSLLDSTQVLIGSNLGDASGHGTSNLPVLLAGGGYRHGQHIAGDVQNNTPLGKVFVNMLQRFGVETDQFGSGSGTINGLV</sequence>
<protein>
    <recommendedName>
        <fullName evidence="3">DUF1552 domain-containing protein</fullName>
    </recommendedName>
</protein>
<name>A0A518DRI0_9BACT</name>
<keyword evidence="2" id="KW-1185">Reference proteome</keyword>
<dbReference type="OrthoDB" id="9146593at2"/>